<dbReference type="OrthoDB" id="9813449at2"/>
<proteinExistence type="predicted"/>
<dbReference type="EMBL" id="BSPK01000018">
    <property type="protein sequence ID" value="GLS62918.1"/>
    <property type="molecule type" value="Genomic_DNA"/>
</dbReference>
<evidence type="ECO:0000313" key="3">
    <source>
        <dbReference type="Proteomes" id="UP000321960"/>
    </source>
</evidence>
<reference evidence="1 3" key="3">
    <citation type="submission" date="2019-07" db="EMBL/GenBank/DDBJ databases">
        <title>Whole genome shotgun sequence of Methylobacterium oxalidis NBRC 107715.</title>
        <authorList>
            <person name="Hosoyama A."/>
            <person name="Uohara A."/>
            <person name="Ohji S."/>
            <person name="Ichikawa N."/>
        </authorList>
    </citation>
    <scope>NUCLEOTIDE SEQUENCE [LARGE SCALE GENOMIC DNA]</scope>
    <source>
        <strain evidence="1 3">NBRC 107715</strain>
    </source>
</reference>
<dbReference type="Proteomes" id="UP001156856">
    <property type="component" value="Unassembled WGS sequence"/>
</dbReference>
<evidence type="ECO:0000313" key="2">
    <source>
        <dbReference type="EMBL" id="GLS62918.1"/>
    </source>
</evidence>
<dbReference type="SUPFAM" id="SSF50118">
    <property type="entry name" value="Cell growth inhibitor/plasmid maintenance toxic component"/>
    <property type="match status" value="1"/>
</dbReference>
<reference evidence="2" key="1">
    <citation type="journal article" date="2014" name="Int. J. Syst. Evol. Microbiol.">
        <title>Complete genome of a new Firmicutes species belonging to the dominant human colonic microbiota ('Ruminococcus bicirculans') reveals two chromosomes and a selective capacity to utilize plant glucans.</title>
        <authorList>
            <consortium name="NISC Comparative Sequencing Program"/>
            <person name="Wegmann U."/>
            <person name="Louis P."/>
            <person name="Goesmann A."/>
            <person name="Henrissat B."/>
            <person name="Duncan S.H."/>
            <person name="Flint H.J."/>
        </authorList>
    </citation>
    <scope>NUCLEOTIDE SEQUENCE</scope>
    <source>
        <strain evidence="2">NBRC 107715</strain>
    </source>
</reference>
<dbReference type="Proteomes" id="UP000321960">
    <property type="component" value="Unassembled WGS sequence"/>
</dbReference>
<reference evidence="2" key="4">
    <citation type="submission" date="2023-01" db="EMBL/GenBank/DDBJ databases">
        <title>Draft genome sequence of Methylobacterium oxalidis strain NBRC 107715.</title>
        <authorList>
            <person name="Sun Q."/>
            <person name="Mori K."/>
        </authorList>
    </citation>
    <scope>NUCLEOTIDE SEQUENCE</scope>
    <source>
        <strain evidence="2">NBRC 107715</strain>
    </source>
</reference>
<protein>
    <recommendedName>
        <fullName evidence="5">Type II toxin-antitoxin system PemK/MazF family toxin</fullName>
    </recommendedName>
</protein>
<dbReference type="Gene3D" id="2.30.30.110">
    <property type="match status" value="1"/>
</dbReference>
<sequence length="131" mass="14025">MTGYDRYDVLTALFPFVDIPQRKPRPILVLSTAAFNAAHGHLIAAMITTGAGSRWPSDHAIADLAAAGLQHPSVIRWKLFTLGFGQIGRRIGALAEAERHAVRARLDAILYGAPEATAPAHPGARAQPEDP</sequence>
<dbReference type="Pfam" id="PF02452">
    <property type="entry name" value="PemK_toxin"/>
    <property type="match status" value="1"/>
</dbReference>
<dbReference type="InterPro" id="IPR003477">
    <property type="entry name" value="PemK-like"/>
</dbReference>
<dbReference type="GO" id="GO:0003677">
    <property type="term" value="F:DNA binding"/>
    <property type="evidence" value="ECO:0007669"/>
    <property type="project" value="InterPro"/>
</dbReference>
<comment type="caution">
    <text evidence="1">The sequence shown here is derived from an EMBL/GenBank/DDBJ whole genome shotgun (WGS) entry which is preliminary data.</text>
</comment>
<dbReference type="AlphaFoldDB" id="A0A512JCV2"/>
<accession>A0A512JCV2</accession>
<evidence type="ECO:0000313" key="4">
    <source>
        <dbReference type="Proteomes" id="UP001156856"/>
    </source>
</evidence>
<keyword evidence="4" id="KW-1185">Reference proteome</keyword>
<dbReference type="EMBL" id="BJZU01000178">
    <property type="protein sequence ID" value="GEP07727.1"/>
    <property type="molecule type" value="Genomic_DNA"/>
</dbReference>
<organism evidence="1 3">
    <name type="scientific">Methylobacterium oxalidis</name>
    <dbReference type="NCBI Taxonomy" id="944322"/>
    <lineage>
        <taxon>Bacteria</taxon>
        <taxon>Pseudomonadati</taxon>
        <taxon>Pseudomonadota</taxon>
        <taxon>Alphaproteobacteria</taxon>
        <taxon>Hyphomicrobiales</taxon>
        <taxon>Methylobacteriaceae</taxon>
        <taxon>Methylobacterium</taxon>
    </lineage>
</organism>
<dbReference type="RefSeq" id="WP_147029138.1">
    <property type="nucleotide sequence ID" value="NZ_BJZU01000178.1"/>
</dbReference>
<evidence type="ECO:0000313" key="1">
    <source>
        <dbReference type="EMBL" id="GEP07727.1"/>
    </source>
</evidence>
<evidence type="ECO:0008006" key="5">
    <source>
        <dbReference type="Google" id="ProtNLM"/>
    </source>
</evidence>
<reference evidence="4" key="2">
    <citation type="journal article" date="2019" name="Int. J. Syst. Evol. Microbiol.">
        <title>The Global Catalogue of Microorganisms (GCM) 10K type strain sequencing project: providing services to taxonomists for standard genome sequencing and annotation.</title>
        <authorList>
            <consortium name="The Broad Institute Genomics Platform"/>
            <consortium name="The Broad Institute Genome Sequencing Center for Infectious Disease"/>
            <person name="Wu L."/>
            <person name="Ma J."/>
        </authorList>
    </citation>
    <scope>NUCLEOTIDE SEQUENCE [LARGE SCALE GENOMIC DNA]</scope>
    <source>
        <strain evidence="4">NBRC 107715</strain>
    </source>
</reference>
<gene>
    <name evidence="2" type="ORF">GCM10007888_12990</name>
    <name evidence="1" type="ORF">MOX02_57650</name>
</gene>
<dbReference type="InterPro" id="IPR011067">
    <property type="entry name" value="Plasmid_toxin/cell-grow_inhib"/>
</dbReference>
<name>A0A512JCV2_9HYPH</name>